<protein>
    <submittedName>
        <fullName evidence="1">Uncharacterized protein</fullName>
    </submittedName>
</protein>
<dbReference type="AlphaFoldDB" id="B8HHT5"/>
<proteinExistence type="predicted"/>
<reference evidence="1" key="1">
    <citation type="submission" date="2009-01" db="EMBL/GenBank/DDBJ databases">
        <title>Complete sequence of plasmid1 of Arthrobacter chlorophenolicus A6.</title>
        <authorList>
            <consortium name="US DOE Joint Genome Institute"/>
            <person name="Lucas S."/>
            <person name="Copeland A."/>
            <person name="Lapidus A."/>
            <person name="Glavina del Rio T."/>
            <person name="Tice H."/>
            <person name="Bruce D."/>
            <person name="Goodwin L."/>
            <person name="Pitluck S."/>
            <person name="Goltsman E."/>
            <person name="Clum A."/>
            <person name="Larimer F."/>
            <person name="Land M."/>
            <person name="Hauser L."/>
            <person name="Kyrpides N."/>
            <person name="Mikhailova N."/>
            <person name="Jansson J."/>
            <person name="Richardson P."/>
        </authorList>
    </citation>
    <scope>NUCLEOTIDE SEQUENCE [LARGE SCALE GENOMIC DNA]</scope>
    <source>
        <strain evidence="1">A6</strain>
        <plasmid evidence="1">pACHL01</plasmid>
    </source>
</reference>
<sequence>MKHENSPGFPTTVDEARALARDIKAARAKRTPWWKIGEHLSISRIEAIRLAHSLDEVLDEMRGTSNDSTGTQAAQNGHDVVASLLSDTV</sequence>
<name>B8HHT5_PSECP</name>
<geneLocation type="plasmid" evidence="1 2">
    <name>pACHL01</name>
</geneLocation>
<organism evidence="1 2">
    <name type="scientific">Pseudarthrobacter chlorophenolicus (strain ATCC 700700 / DSM 12829 / CIP 107037 / JCM 12360 / KCTC 9906 / NCIMB 13794 / A6)</name>
    <name type="common">Arthrobacter chlorophenolicus</name>
    <dbReference type="NCBI Taxonomy" id="452863"/>
    <lineage>
        <taxon>Bacteria</taxon>
        <taxon>Bacillati</taxon>
        <taxon>Actinomycetota</taxon>
        <taxon>Actinomycetes</taxon>
        <taxon>Micrococcales</taxon>
        <taxon>Micrococcaceae</taxon>
        <taxon>Pseudarthrobacter</taxon>
    </lineage>
</organism>
<gene>
    <name evidence="1" type="ordered locus">Achl_4031</name>
</gene>
<dbReference type="Proteomes" id="UP000002505">
    <property type="component" value="Plasmid pACHL01"/>
</dbReference>
<evidence type="ECO:0000313" key="1">
    <source>
        <dbReference type="EMBL" id="ACL41982.1"/>
    </source>
</evidence>
<dbReference type="KEGG" id="ach:Achl_4031"/>
<dbReference type="EMBL" id="CP001342">
    <property type="protein sequence ID" value="ACL41982.1"/>
    <property type="molecule type" value="Genomic_DNA"/>
</dbReference>
<dbReference type="HOGENOM" id="CLU_2448242_0_0_11"/>
<accession>B8HHT5</accession>
<keyword evidence="1" id="KW-0614">Plasmid</keyword>
<evidence type="ECO:0000313" key="2">
    <source>
        <dbReference type="Proteomes" id="UP000002505"/>
    </source>
</evidence>
<keyword evidence="2" id="KW-1185">Reference proteome</keyword>